<evidence type="ECO:0008006" key="4">
    <source>
        <dbReference type="Google" id="ProtNLM"/>
    </source>
</evidence>
<reference evidence="2 3" key="1">
    <citation type="submission" date="2023-08" db="EMBL/GenBank/DDBJ databases">
        <title>Black Yeasts Isolated from many extreme environments.</title>
        <authorList>
            <person name="Coleine C."/>
            <person name="Stajich J.E."/>
            <person name="Selbmann L."/>
        </authorList>
    </citation>
    <scope>NUCLEOTIDE SEQUENCE [LARGE SCALE GENOMIC DNA]</scope>
    <source>
        <strain evidence="2 3">CCFEE 5792</strain>
    </source>
</reference>
<name>A0AAV9MUC3_9EURO</name>
<feature type="region of interest" description="Disordered" evidence="1">
    <location>
        <begin position="25"/>
        <end position="79"/>
    </location>
</feature>
<gene>
    <name evidence="2" type="ORF">LTR84_011447</name>
</gene>
<sequence length="459" mass="50459">MTADFQSAVYPGDDSSLCHRTVSSSTFQVPMRRRHSMRESSTTSSSIKNQQPFRCRSPDAVGREGGSYSPGISPAKQKKVEKHCVSPRLDKHPREPKFECNLLEGWAAATAACDRAAADQVTPAAGDASAHPCYLLPLRWENHLSELTDLTIYLQQLSARCDVLVVDGSPPPVFAEHHRHWASFSTHIAPAPDVVYRNGKVNGVITGVRATTAERVIIADDDVRYDDQSLARTLTLLADADIVVPQNYFDPLPWHAAWDSARILLNRGLGMDYPGTLAIRRTAFMAAGCYDGDVLFENLELMRTLQANGARLVTASDAFVRRLPPEFRHFADQRVRQAYDSLAQPLRLAAEVALLPAVALAVLTKSSWLLLGGAVTAVALAEMGRRRQGGTMVFSWYLPLLAPLWLAERAVCSWLALGSRLRGGVCYRGQRLLRAATSDKVLRRRAAALSVESTTTWPA</sequence>
<accession>A0AAV9MUC3</accession>
<evidence type="ECO:0000256" key="1">
    <source>
        <dbReference type="SAM" id="MobiDB-lite"/>
    </source>
</evidence>
<dbReference type="Proteomes" id="UP001358417">
    <property type="component" value="Unassembled WGS sequence"/>
</dbReference>
<proteinExistence type="predicted"/>
<organism evidence="2 3">
    <name type="scientific">Exophiala bonariae</name>
    <dbReference type="NCBI Taxonomy" id="1690606"/>
    <lineage>
        <taxon>Eukaryota</taxon>
        <taxon>Fungi</taxon>
        <taxon>Dikarya</taxon>
        <taxon>Ascomycota</taxon>
        <taxon>Pezizomycotina</taxon>
        <taxon>Eurotiomycetes</taxon>
        <taxon>Chaetothyriomycetidae</taxon>
        <taxon>Chaetothyriales</taxon>
        <taxon>Herpotrichiellaceae</taxon>
        <taxon>Exophiala</taxon>
    </lineage>
</organism>
<keyword evidence="3" id="KW-1185">Reference proteome</keyword>
<dbReference type="AlphaFoldDB" id="A0AAV9MUC3"/>
<dbReference type="Gene3D" id="3.90.550.10">
    <property type="entry name" value="Spore Coat Polysaccharide Biosynthesis Protein SpsA, Chain A"/>
    <property type="match status" value="1"/>
</dbReference>
<protein>
    <recommendedName>
        <fullName evidence="4">Glycosyltransferase 2-like domain-containing protein</fullName>
    </recommendedName>
</protein>
<dbReference type="GeneID" id="89979599"/>
<dbReference type="EMBL" id="JAVRRD010000058">
    <property type="protein sequence ID" value="KAK5043545.1"/>
    <property type="molecule type" value="Genomic_DNA"/>
</dbReference>
<dbReference type="SUPFAM" id="SSF53448">
    <property type="entry name" value="Nucleotide-diphospho-sugar transferases"/>
    <property type="match status" value="1"/>
</dbReference>
<dbReference type="RefSeq" id="XP_064699931.1">
    <property type="nucleotide sequence ID" value="XM_064854978.1"/>
</dbReference>
<evidence type="ECO:0000313" key="2">
    <source>
        <dbReference type="EMBL" id="KAK5043545.1"/>
    </source>
</evidence>
<evidence type="ECO:0000313" key="3">
    <source>
        <dbReference type="Proteomes" id="UP001358417"/>
    </source>
</evidence>
<comment type="caution">
    <text evidence="2">The sequence shown here is derived from an EMBL/GenBank/DDBJ whole genome shotgun (WGS) entry which is preliminary data.</text>
</comment>
<dbReference type="InterPro" id="IPR029044">
    <property type="entry name" value="Nucleotide-diphossugar_trans"/>
</dbReference>